<dbReference type="SUPFAM" id="SSF51703">
    <property type="entry name" value="Cobalamin (vitamin B12)-dependent enzymes"/>
    <property type="match status" value="1"/>
</dbReference>
<dbReference type="CDD" id="cd03677">
    <property type="entry name" value="MM_CoA_mutase_beta"/>
    <property type="match status" value="1"/>
</dbReference>
<evidence type="ECO:0000256" key="2">
    <source>
        <dbReference type="ARBA" id="ARBA00008465"/>
    </source>
</evidence>
<keyword evidence="4" id="KW-0413">Isomerase</keyword>
<organism evidence="7 8">
    <name type="scientific">Leptospira inadai serovar Lyme</name>
    <dbReference type="NCBI Taxonomy" id="293084"/>
    <lineage>
        <taxon>Bacteria</taxon>
        <taxon>Pseudomonadati</taxon>
        <taxon>Spirochaetota</taxon>
        <taxon>Spirochaetia</taxon>
        <taxon>Leptospirales</taxon>
        <taxon>Leptospiraceae</taxon>
        <taxon>Leptospira</taxon>
    </lineage>
</organism>
<evidence type="ECO:0000259" key="6">
    <source>
        <dbReference type="Pfam" id="PF01642"/>
    </source>
</evidence>
<dbReference type="SUPFAM" id="SSF52242">
    <property type="entry name" value="Cobalamin (vitamin B12)-binding domain"/>
    <property type="match status" value="1"/>
</dbReference>
<dbReference type="InterPro" id="IPR006099">
    <property type="entry name" value="MeMalonylCoA_mutase_a/b_cat"/>
</dbReference>
<dbReference type="Gene3D" id="3.40.50.280">
    <property type="entry name" value="Cobalamin-binding domain"/>
    <property type="match status" value="1"/>
</dbReference>
<sequence length="625" mass="69846">MATEKLFSEFPPVSTKEWTDQIIKDLKGGDFEKKLVWETQEGFKVQPFYRKENLQGLEWSVSNLPGIFPFVRSTRKLTNEWNIRQDIDSVDLKLAKELALEAASNGVNSIGFVIRNSTSLRKGIPVEKREDLEFLLNELPLNDITVHFIAEERSPQIHSWLPKIKPLVGGLGYDPFRILARHGRSGGHGPETLKPILEEYAATWPNYRGLTVHSSTFRDSGSTIVQELAFTLALGSEYLYQLSQNGLKPETVNSQAILQFAVGPDYFLEIAKFRAARTLWAEIFRGYSSETGEASLPFIAAETAKYNYGVYDVYNNMLRATTEAMAAAIGGAEIITVLPFDHLIQPADSFSLRIARNVQLLMKHESYLDKVVDPSSGSYYLETLTQSMTEQAWKLFCEIEKEGGFLSSLQSGKIQARIAASRKKKEENYSTRKEIFLGTNQYPNLKDKMTSTHLNKSVSTPPLETKPGESACLAIPDFFAGDAIEEIRFLTENREQSTGKPIKVLLIPVGDLKMKKARAIFSLNFLGCGGFTVIDPGSYESSTEAKSAIAKERPEVIVFCSSDEEVLKWVGEILPELNPKPIPLVAGNPKEVVSELETLGVQGFLHVKSDLLKTLTDLQKRLGIR</sequence>
<dbReference type="PANTHER" id="PTHR48101:SF1">
    <property type="entry name" value="METHYLMALONYL-COA MUTASE, LARGE SUBUNIT"/>
    <property type="match status" value="1"/>
</dbReference>
<evidence type="ECO:0000313" key="7">
    <source>
        <dbReference type="EMBL" id="PNV76910.1"/>
    </source>
</evidence>
<dbReference type="InterPro" id="IPR016176">
    <property type="entry name" value="Cbl-dep_enz_cat"/>
</dbReference>
<dbReference type="Gene3D" id="3.20.20.240">
    <property type="entry name" value="Methylmalonyl-CoA mutase"/>
    <property type="match status" value="1"/>
</dbReference>
<comment type="cofactor">
    <cofactor evidence="1">
        <name>adenosylcob(III)alamin</name>
        <dbReference type="ChEBI" id="CHEBI:18408"/>
    </cofactor>
</comment>
<comment type="caution">
    <text evidence="7">The sequence shown here is derived from an EMBL/GenBank/DDBJ whole genome shotgun (WGS) entry which is preliminary data.</text>
</comment>
<dbReference type="InterPro" id="IPR036724">
    <property type="entry name" value="Cobalamin-bd_sf"/>
</dbReference>
<evidence type="ECO:0000256" key="1">
    <source>
        <dbReference type="ARBA" id="ARBA00001922"/>
    </source>
</evidence>
<evidence type="ECO:0000256" key="5">
    <source>
        <dbReference type="ARBA" id="ARBA00023285"/>
    </source>
</evidence>
<dbReference type="RefSeq" id="WP_010409765.1">
    <property type="nucleotide sequence ID" value="NZ_MCRM02000001.1"/>
</dbReference>
<dbReference type="Pfam" id="PF01642">
    <property type="entry name" value="MM_CoA_mutase"/>
    <property type="match status" value="1"/>
</dbReference>
<protein>
    <submittedName>
        <fullName evidence="7">Methylmalonyl-CoA mutase</fullName>
    </submittedName>
</protein>
<evidence type="ECO:0000313" key="8">
    <source>
        <dbReference type="Proteomes" id="UP000094669"/>
    </source>
</evidence>
<reference evidence="7" key="1">
    <citation type="submission" date="2018-01" db="EMBL/GenBank/DDBJ databases">
        <title>Genomic characterization of Leptospira inadai serogroup Lyme isolated from captured rat in Brazil and comparative analysis with human reference strain.</title>
        <authorList>
            <person name="Moreno L.Z."/>
            <person name="Loureiro A.P."/>
            <person name="Miraglia F."/>
            <person name="Kremer F.S."/>
            <person name="Eslabao M.R."/>
            <person name="Dellagostin O.A."/>
            <person name="Lilenbaum W."/>
            <person name="Moreno A.M."/>
        </authorList>
    </citation>
    <scope>NUCLEOTIDE SEQUENCE [LARGE SCALE GENOMIC DNA]</scope>
    <source>
        <strain evidence="7">M34/99</strain>
    </source>
</reference>
<keyword evidence="8" id="KW-1185">Reference proteome</keyword>
<comment type="similarity">
    <text evidence="2">Belongs to the methylmalonyl-CoA mutase family.</text>
</comment>
<dbReference type="PANTHER" id="PTHR48101">
    <property type="entry name" value="METHYLMALONYL-COA MUTASE, MITOCHONDRIAL-RELATED"/>
    <property type="match status" value="1"/>
</dbReference>
<accession>A0ABX4YNV4</accession>
<proteinExistence type="inferred from homology"/>
<keyword evidence="3" id="KW-0846">Cobalamin</keyword>
<evidence type="ECO:0000256" key="4">
    <source>
        <dbReference type="ARBA" id="ARBA00023235"/>
    </source>
</evidence>
<feature type="domain" description="Methylmalonyl-CoA mutase alpha/beta chain catalytic" evidence="6">
    <location>
        <begin position="39"/>
        <end position="448"/>
    </location>
</feature>
<name>A0ABX4YNV4_9LEPT</name>
<evidence type="ECO:0000256" key="3">
    <source>
        <dbReference type="ARBA" id="ARBA00022628"/>
    </source>
</evidence>
<keyword evidence="5" id="KW-0170">Cobalt</keyword>
<dbReference type="Proteomes" id="UP000094669">
    <property type="component" value="Unassembled WGS sequence"/>
</dbReference>
<gene>
    <name evidence="7" type="ORF">BES34_001140</name>
</gene>
<dbReference type="EMBL" id="MCRM02000001">
    <property type="protein sequence ID" value="PNV76910.1"/>
    <property type="molecule type" value="Genomic_DNA"/>
</dbReference>